<protein>
    <submittedName>
        <fullName evidence="1">Uncharacterized protein</fullName>
    </submittedName>
</protein>
<dbReference type="GeneID" id="33567274"/>
<dbReference type="InParanoid" id="A0A1Y2GBT9"/>
<dbReference type="STRING" id="64571.A0A1Y2GBT9"/>
<dbReference type="PANTHER" id="PTHR33129:SF1">
    <property type="entry name" value="ATP-BINDING PROTEIN"/>
    <property type="match status" value="1"/>
</dbReference>
<dbReference type="PANTHER" id="PTHR33129">
    <property type="entry name" value="PROTEIN KINASE DOMAIN-CONTAINING PROTEIN-RELATED"/>
    <property type="match status" value="1"/>
</dbReference>
<comment type="caution">
    <text evidence="1">The sequence shown here is derived from an EMBL/GenBank/DDBJ whole genome shotgun (WGS) entry which is preliminary data.</text>
</comment>
<gene>
    <name evidence="1" type="ORF">BCR41DRAFT_360862</name>
</gene>
<proteinExistence type="predicted"/>
<dbReference type="RefSeq" id="XP_021877609.1">
    <property type="nucleotide sequence ID" value="XM_022025430.1"/>
</dbReference>
<sequence>MLAVSNEADPPIIIIQKMESSKCYAFGGRSVVRYGDIEDFRPFLDLPSTWFLVDSSPTPELLDARTIFSVSPKTFYSDKNLYKEIEKRVPWRYYMAPWELDELKECRSKVEAFQMVSEDFMERLYDLIGGVPRYVLELPQKGLRRYPAEDRCKEEVRAKIEMSALDRIQQALNNIKDPMKILQHFEQAKDSLCYSSRLLYRYPTEDHERFKLVWASNYIMEKVYDTADNNTWDEILNRLANGRVGEDRGAMFELYMWHMLRIGNRCFQARNLDDSTEITIDIKGSPKVKWFNTLEYHEDKMQGSLWIPNSKAFGCVDMLLAPNYLIQVTTNKDHGIKSESLKALLKSMREKKWIRSSKEVAIIFVVPQDQTKEFKKQNFKTETDGVDPKPTKELLDVKQYIMGIDLQEGLKEALGRIRTRRARRTRTEW</sequence>
<keyword evidence="2" id="KW-1185">Reference proteome</keyword>
<dbReference type="OrthoDB" id="19861at2759"/>
<evidence type="ECO:0000313" key="1">
    <source>
        <dbReference type="EMBL" id="ORZ06566.1"/>
    </source>
</evidence>
<organism evidence="1 2">
    <name type="scientific">Lobosporangium transversale</name>
    <dbReference type="NCBI Taxonomy" id="64571"/>
    <lineage>
        <taxon>Eukaryota</taxon>
        <taxon>Fungi</taxon>
        <taxon>Fungi incertae sedis</taxon>
        <taxon>Mucoromycota</taxon>
        <taxon>Mortierellomycotina</taxon>
        <taxon>Mortierellomycetes</taxon>
        <taxon>Mortierellales</taxon>
        <taxon>Mortierellaceae</taxon>
        <taxon>Lobosporangium</taxon>
    </lineage>
</organism>
<evidence type="ECO:0000313" key="2">
    <source>
        <dbReference type="Proteomes" id="UP000193648"/>
    </source>
</evidence>
<dbReference type="InterPro" id="IPR052980">
    <property type="entry name" value="Crinkler_effector"/>
</dbReference>
<accession>A0A1Y2GBT9</accession>
<reference evidence="1 2" key="1">
    <citation type="submission" date="2016-07" db="EMBL/GenBank/DDBJ databases">
        <title>Pervasive Adenine N6-methylation of Active Genes in Fungi.</title>
        <authorList>
            <consortium name="DOE Joint Genome Institute"/>
            <person name="Mondo S.J."/>
            <person name="Dannebaum R.O."/>
            <person name="Kuo R.C."/>
            <person name="Labutti K."/>
            <person name="Haridas S."/>
            <person name="Kuo A."/>
            <person name="Salamov A."/>
            <person name="Ahrendt S.R."/>
            <person name="Lipzen A."/>
            <person name="Sullivan W."/>
            <person name="Andreopoulos W.B."/>
            <person name="Clum A."/>
            <person name="Lindquist E."/>
            <person name="Daum C."/>
            <person name="Ramamoorthy G.K."/>
            <person name="Gryganskyi A."/>
            <person name="Culley D."/>
            <person name="Magnuson J.K."/>
            <person name="James T.Y."/>
            <person name="O'Malley M.A."/>
            <person name="Stajich J.E."/>
            <person name="Spatafora J.W."/>
            <person name="Visel A."/>
            <person name="Grigoriev I.V."/>
        </authorList>
    </citation>
    <scope>NUCLEOTIDE SEQUENCE [LARGE SCALE GENOMIC DNA]</scope>
    <source>
        <strain evidence="1 2">NRRL 3116</strain>
    </source>
</reference>
<dbReference type="AlphaFoldDB" id="A0A1Y2GBT9"/>
<dbReference type="EMBL" id="MCFF01000045">
    <property type="protein sequence ID" value="ORZ06566.1"/>
    <property type="molecule type" value="Genomic_DNA"/>
</dbReference>
<name>A0A1Y2GBT9_9FUNG</name>
<dbReference type="Proteomes" id="UP000193648">
    <property type="component" value="Unassembled WGS sequence"/>
</dbReference>